<dbReference type="Proteomes" id="UP001296776">
    <property type="component" value="Unassembled WGS sequence"/>
</dbReference>
<keyword evidence="3" id="KW-1185">Reference proteome</keyword>
<comment type="caution">
    <text evidence="2">The sequence shown here is derived from an EMBL/GenBank/DDBJ whole genome shotgun (WGS) entry which is preliminary data.</text>
</comment>
<name>A0AAJ0X882_9GAMM</name>
<organism evidence="2 3">
    <name type="scientific">Halochromatium glycolicum</name>
    <dbReference type="NCBI Taxonomy" id="85075"/>
    <lineage>
        <taxon>Bacteria</taxon>
        <taxon>Pseudomonadati</taxon>
        <taxon>Pseudomonadota</taxon>
        <taxon>Gammaproteobacteria</taxon>
        <taxon>Chromatiales</taxon>
        <taxon>Chromatiaceae</taxon>
        <taxon>Halochromatium</taxon>
    </lineage>
</organism>
<sequence length="256" mass="28921">MRPCDWEDHDPLEVLGKWYKTPVGRQVAQAETACVERMIENSFGYFLVQIGCAAQFADLLEHSRIRTRVTLGDHAHAGWRGSPVAAQAHQLPLAASSVDAMLLPHTLDFALQPQHVLREAERVLIPEGRILIVGFNPFSTWGLMRGLLRNRRVPWCGNQLTASRLGDWLAVLGFQLEMREWLVFRPPLRSAYSHRLDWLEKTGSDWWPVLGGAYVVRAVKRVTLSTPLRPRWKARAPFLPGGAVKPTAREGNHARS</sequence>
<dbReference type="InterPro" id="IPR029063">
    <property type="entry name" value="SAM-dependent_MTases_sf"/>
</dbReference>
<accession>A0AAJ0X882</accession>
<evidence type="ECO:0000313" key="2">
    <source>
        <dbReference type="EMBL" id="MBK1703699.1"/>
    </source>
</evidence>
<dbReference type="EMBL" id="NRSJ01000004">
    <property type="protein sequence ID" value="MBK1703699.1"/>
    <property type="molecule type" value="Genomic_DNA"/>
</dbReference>
<evidence type="ECO:0000313" key="3">
    <source>
        <dbReference type="Proteomes" id="UP001296776"/>
    </source>
</evidence>
<proteinExistence type="predicted"/>
<gene>
    <name evidence="2" type="ORF">CKO40_03830</name>
</gene>
<reference evidence="2" key="1">
    <citation type="submission" date="2017-08" db="EMBL/GenBank/DDBJ databases">
        <authorList>
            <person name="Imhoff J.F."/>
            <person name="Rahn T."/>
            <person name="Kuenzel S."/>
            <person name="Neulinger S.C."/>
        </authorList>
    </citation>
    <scope>NUCLEOTIDE SEQUENCE</scope>
    <source>
        <strain evidence="2">DSM 11080</strain>
    </source>
</reference>
<reference evidence="2" key="2">
    <citation type="journal article" date="2020" name="Microorganisms">
        <title>Osmotic Adaptation and Compatible Solute Biosynthesis of Phototrophic Bacteria as Revealed from Genome Analyses.</title>
        <authorList>
            <person name="Imhoff J.F."/>
            <person name="Rahn T."/>
            <person name="Kunzel S."/>
            <person name="Keller A."/>
            <person name="Neulinger S.C."/>
        </authorList>
    </citation>
    <scope>NUCLEOTIDE SEQUENCE</scope>
    <source>
        <strain evidence="2">DSM 11080</strain>
    </source>
</reference>
<dbReference type="Gene3D" id="3.40.50.150">
    <property type="entry name" value="Vaccinia Virus protein VP39"/>
    <property type="match status" value="1"/>
</dbReference>
<dbReference type="InterPro" id="IPR013216">
    <property type="entry name" value="Methyltransf_11"/>
</dbReference>
<dbReference type="SUPFAM" id="SSF53335">
    <property type="entry name" value="S-adenosyl-L-methionine-dependent methyltransferases"/>
    <property type="match status" value="1"/>
</dbReference>
<evidence type="ECO:0000259" key="1">
    <source>
        <dbReference type="Pfam" id="PF08241"/>
    </source>
</evidence>
<dbReference type="GO" id="GO:0008757">
    <property type="term" value="F:S-adenosylmethionine-dependent methyltransferase activity"/>
    <property type="evidence" value="ECO:0007669"/>
    <property type="project" value="InterPro"/>
</dbReference>
<protein>
    <recommendedName>
        <fullName evidence="1">Methyltransferase type 11 domain-containing protein</fullName>
    </recommendedName>
</protein>
<feature type="domain" description="Methyltransferase type 11" evidence="1">
    <location>
        <begin position="84"/>
        <end position="132"/>
    </location>
</feature>
<dbReference type="AlphaFoldDB" id="A0AAJ0X882"/>
<dbReference type="Pfam" id="PF08241">
    <property type="entry name" value="Methyltransf_11"/>
    <property type="match status" value="1"/>
</dbReference>
<dbReference type="RefSeq" id="WP_200344870.1">
    <property type="nucleotide sequence ID" value="NZ_NRSJ01000004.1"/>
</dbReference>